<keyword evidence="2" id="KW-0694">RNA-binding</keyword>
<dbReference type="AlphaFoldDB" id="A0A7S1XDL3"/>
<dbReference type="GO" id="GO:0003723">
    <property type="term" value="F:RNA binding"/>
    <property type="evidence" value="ECO:0007669"/>
    <property type="project" value="UniProtKB-UniRule"/>
</dbReference>
<evidence type="ECO:0000259" key="4">
    <source>
        <dbReference type="SMART" id="SM00322"/>
    </source>
</evidence>
<dbReference type="EMBL" id="HBGH01008857">
    <property type="protein sequence ID" value="CAD9232764.1"/>
    <property type="molecule type" value="Transcribed_RNA"/>
</dbReference>
<feature type="domain" description="K Homology" evidence="4">
    <location>
        <begin position="365"/>
        <end position="438"/>
    </location>
</feature>
<proteinExistence type="predicted"/>
<evidence type="ECO:0000256" key="2">
    <source>
        <dbReference type="PROSITE-ProRule" id="PRU00117"/>
    </source>
</evidence>
<dbReference type="PANTHER" id="PTHR10288">
    <property type="entry name" value="KH DOMAIN CONTAINING RNA BINDING PROTEIN"/>
    <property type="match status" value="1"/>
</dbReference>
<dbReference type="SMART" id="SM00322">
    <property type="entry name" value="KH"/>
    <property type="match status" value="4"/>
</dbReference>
<dbReference type="SUPFAM" id="SSF54791">
    <property type="entry name" value="Eukaryotic type KH-domain (KH-domain type I)"/>
    <property type="match status" value="4"/>
</dbReference>
<dbReference type="PROSITE" id="PS50084">
    <property type="entry name" value="KH_TYPE_1"/>
    <property type="match status" value="4"/>
</dbReference>
<feature type="region of interest" description="Disordered" evidence="3">
    <location>
        <begin position="1"/>
        <end position="58"/>
    </location>
</feature>
<dbReference type="InterPro" id="IPR036612">
    <property type="entry name" value="KH_dom_type_1_sf"/>
</dbReference>
<sequence length="505" mass="52646">MADTPEDTQPGCIASEASEGYKKRNFGATGDVAPPASELLAPGDGPRKRPAGEDSVTTTAVVPVPREAVGFVIGKGGQSLKELMTKSGTHIEMDPNHQDEGLAKSTADFFVTGTRFQIDTARALILRKVAAVLQGRSLVAPDSDSPNVAELEISGQETVELWAPGDRIGMIIGTGGQVIRNLQERSSAAIAVHNEKVNAKGEKLVTIAGGKEEVKAALSLIDAILKKPKPVPNALSSGLLPPSHTPLQFYGSLASAPASDPRCELTRVVYVPNSCVGIIIGKGGETIRDLQLRSGAHVKVTPDKEAPVGAAERSVTIWGSPGCVDLAHCLVNDLVREGLRKNMLTAGGRADGVMDPASALAQSSASITVVLAVPDDKIGLVIGKGGSAIRELQQRSGARVVVAREGEANSPPNTRPVTVTGPKHFVEVARSLIIEKVSGIPSPHSALPTTGYSTPFVSMPLDQSRGPVMGDRNQGQGLFPSLALTHGGPSTHIQAVPFGFRAHKS</sequence>
<feature type="domain" description="K Homology" evidence="4">
    <location>
        <begin position="155"/>
        <end position="226"/>
    </location>
</feature>
<accession>A0A7S1XDL3</accession>
<dbReference type="Pfam" id="PF00013">
    <property type="entry name" value="KH_1"/>
    <property type="match status" value="4"/>
</dbReference>
<evidence type="ECO:0000313" key="5">
    <source>
        <dbReference type="EMBL" id="CAD9232764.1"/>
    </source>
</evidence>
<gene>
    <name evidence="5" type="ORF">CCAE0312_LOCUS4849</name>
</gene>
<feature type="domain" description="K Homology" evidence="4">
    <location>
        <begin position="56"/>
        <end position="130"/>
    </location>
</feature>
<dbReference type="Gene3D" id="3.30.1370.10">
    <property type="entry name" value="K Homology domain, type 1"/>
    <property type="match status" value="4"/>
</dbReference>
<keyword evidence="1" id="KW-0677">Repeat</keyword>
<feature type="domain" description="K Homology" evidence="4">
    <location>
        <begin position="263"/>
        <end position="336"/>
    </location>
</feature>
<dbReference type="CDD" id="cd00105">
    <property type="entry name" value="KH-I"/>
    <property type="match status" value="1"/>
</dbReference>
<reference evidence="5" key="1">
    <citation type="submission" date="2021-01" db="EMBL/GenBank/DDBJ databases">
        <authorList>
            <person name="Corre E."/>
            <person name="Pelletier E."/>
            <person name="Niang G."/>
            <person name="Scheremetjew M."/>
            <person name="Finn R."/>
            <person name="Kale V."/>
            <person name="Holt S."/>
            <person name="Cochrane G."/>
            <person name="Meng A."/>
            <person name="Brown T."/>
            <person name="Cohen L."/>
        </authorList>
    </citation>
    <scope>NUCLEOTIDE SEQUENCE</scope>
    <source>
        <strain evidence="5">SAG 36.94</strain>
    </source>
</reference>
<dbReference type="InterPro" id="IPR004087">
    <property type="entry name" value="KH_dom"/>
</dbReference>
<protein>
    <recommendedName>
        <fullName evidence="4">K Homology domain-containing protein</fullName>
    </recommendedName>
</protein>
<dbReference type="InterPro" id="IPR004088">
    <property type="entry name" value="KH_dom_type_1"/>
</dbReference>
<evidence type="ECO:0000256" key="1">
    <source>
        <dbReference type="ARBA" id="ARBA00022737"/>
    </source>
</evidence>
<name>A0A7S1XDL3_9RHOD</name>
<organism evidence="5">
    <name type="scientific">Compsopogon caeruleus</name>
    <dbReference type="NCBI Taxonomy" id="31354"/>
    <lineage>
        <taxon>Eukaryota</taxon>
        <taxon>Rhodophyta</taxon>
        <taxon>Compsopogonophyceae</taxon>
        <taxon>Compsopogonales</taxon>
        <taxon>Compsopogonaceae</taxon>
        <taxon>Compsopogon</taxon>
    </lineage>
</organism>
<evidence type="ECO:0000256" key="3">
    <source>
        <dbReference type="SAM" id="MobiDB-lite"/>
    </source>
</evidence>